<evidence type="ECO:0000256" key="1">
    <source>
        <dbReference type="SAM" id="Phobius"/>
    </source>
</evidence>
<dbReference type="Proteomes" id="UP001217631">
    <property type="component" value="Chromosome"/>
</dbReference>
<proteinExistence type="predicted"/>
<evidence type="ECO:0000313" key="3">
    <source>
        <dbReference type="Proteomes" id="UP001217631"/>
    </source>
</evidence>
<accession>A0AAJ5S125</accession>
<dbReference type="RefSeq" id="WP_156089073.1">
    <property type="nucleotide sequence ID" value="NZ_CP118677.1"/>
</dbReference>
<organism evidence="2 3">
    <name type="scientific">Pseudomonas juntendi</name>
    <dbReference type="NCBI Taxonomy" id="2666183"/>
    <lineage>
        <taxon>Bacteria</taxon>
        <taxon>Pseudomonadati</taxon>
        <taxon>Pseudomonadota</taxon>
        <taxon>Gammaproteobacteria</taxon>
        <taxon>Pseudomonadales</taxon>
        <taxon>Pseudomonadaceae</taxon>
        <taxon>Pseudomonas</taxon>
    </lineage>
</organism>
<keyword evidence="1" id="KW-0812">Transmembrane</keyword>
<evidence type="ECO:0000313" key="2">
    <source>
        <dbReference type="EMBL" id="WEA19904.1"/>
    </source>
</evidence>
<feature type="transmembrane region" description="Helical" evidence="1">
    <location>
        <begin position="22"/>
        <end position="48"/>
    </location>
</feature>
<name>A0AAJ5S125_9PSED</name>
<dbReference type="AlphaFoldDB" id="A0AAJ5S125"/>
<reference evidence="2" key="1">
    <citation type="submission" date="2023-02" db="EMBL/GenBank/DDBJ databases">
        <title>tmexCD-toprJ-like cluster.</title>
        <authorList>
            <person name="Gao X."/>
            <person name="Wang C."/>
            <person name="Liu J."/>
        </authorList>
    </citation>
    <scope>NUCLEOTIDE SEQUENCE</scope>
    <source>
        <strain evidence="2">GDW21C697WI</strain>
    </source>
</reference>
<keyword evidence="1" id="KW-0472">Membrane</keyword>
<protein>
    <submittedName>
        <fullName evidence="2">Uncharacterized protein</fullName>
    </submittedName>
</protein>
<gene>
    <name evidence="2" type="ORF">PWA60_21985</name>
</gene>
<keyword evidence="1" id="KW-1133">Transmembrane helix</keyword>
<dbReference type="EMBL" id="CP118677">
    <property type="protein sequence ID" value="WEA19904.1"/>
    <property type="molecule type" value="Genomic_DNA"/>
</dbReference>
<sequence>MGVMNQAGSAALPKRLTAFGGVVWGLCSFGLDPVTAVVLGLIAAIVLAKV</sequence>